<evidence type="ECO:0000313" key="1">
    <source>
        <dbReference type="EMBL" id="DAF99767.1"/>
    </source>
</evidence>
<name>A0A8S5UZ56_9CAUD</name>
<sequence>MKRGGCALGVNFLRASSELPNTCDLFLYAKSL</sequence>
<protein>
    <submittedName>
        <fullName evidence="1">Uncharacterized protein</fullName>
    </submittedName>
</protein>
<accession>A0A8S5UZ56</accession>
<reference evidence="1" key="1">
    <citation type="journal article" date="2021" name="Proc. Natl. Acad. Sci. U.S.A.">
        <title>A Catalog of Tens of Thousands of Viruses from Human Metagenomes Reveals Hidden Associations with Chronic Diseases.</title>
        <authorList>
            <person name="Tisza M.J."/>
            <person name="Buck C.B."/>
        </authorList>
    </citation>
    <scope>NUCLEOTIDE SEQUENCE</scope>
    <source>
        <strain evidence="1">CtuOq1</strain>
    </source>
</reference>
<proteinExistence type="predicted"/>
<organism evidence="1">
    <name type="scientific">Siphoviridae sp. ctuOq1</name>
    <dbReference type="NCBI Taxonomy" id="2825713"/>
    <lineage>
        <taxon>Viruses</taxon>
        <taxon>Duplodnaviria</taxon>
        <taxon>Heunggongvirae</taxon>
        <taxon>Uroviricota</taxon>
        <taxon>Caudoviricetes</taxon>
    </lineage>
</organism>
<dbReference type="EMBL" id="BK016171">
    <property type="protein sequence ID" value="DAF99767.1"/>
    <property type="molecule type" value="Genomic_DNA"/>
</dbReference>